<dbReference type="SUPFAM" id="SSF54593">
    <property type="entry name" value="Glyoxalase/Bleomycin resistance protein/Dihydroxybiphenyl dioxygenase"/>
    <property type="match status" value="1"/>
</dbReference>
<feature type="domain" description="VOC" evidence="1">
    <location>
        <begin position="3"/>
        <end position="116"/>
    </location>
</feature>
<dbReference type="Gene3D" id="3.10.180.10">
    <property type="entry name" value="2,3-Dihydroxybiphenyl 1,2-Dioxygenase, domain 1"/>
    <property type="match status" value="1"/>
</dbReference>
<organism evidence="2 3">
    <name type="scientific">Nocardia yunnanensis</name>
    <dbReference type="NCBI Taxonomy" id="2382165"/>
    <lineage>
        <taxon>Bacteria</taxon>
        <taxon>Bacillati</taxon>
        <taxon>Actinomycetota</taxon>
        <taxon>Actinomycetes</taxon>
        <taxon>Mycobacteriales</taxon>
        <taxon>Nocardiaceae</taxon>
        <taxon>Nocardia</taxon>
    </lineage>
</organism>
<dbReference type="InterPro" id="IPR004360">
    <property type="entry name" value="Glyas_Fos-R_dOase_dom"/>
</dbReference>
<sequence length="122" mass="13178">MVEFESYRANLEVADLTPTVDFLCKILDFALEVHEPEMGLALVRRDGIGLAVVRTSHPAVNETTAGYIGVTDVDALHAHCLAQGVDIVTGLTEHPWGLRDFVIRIPGGHRLAFGQRSANTGG</sequence>
<protein>
    <recommendedName>
        <fullName evidence="1">VOC domain-containing protein</fullName>
    </recommendedName>
</protein>
<gene>
    <name evidence="2" type="ORF">D7D52_35440</name>
</gene>
<evidence type="ECO:0000313" key="3">
    <source>
        <dbReference type="Proteomes" id="UP000267164"/>
    </source>
</evidence>
<dbReference type="AlphaFoldDB" id="A0A386ZNI3"/>
<dbReference type="OrthoDB" id="9798201at2"/>
<reference evidence="2 3" key="1">
    <citation type="submission" date="2018-09" db="EMBL/GenBank/DDBJ databases">
        <title>Nocardia yunnanensis sp. nov., an actinomycete isolated from a soil sample.</title>
        <authorList>
            <person name="Zhang J."/>
        </authorList>
    </citation>
    <scope>NUCLEOTIDE SEQUENCE [LARGE SCALE GENOMIC DNA]</scope>
    <source>
        <strain evidence="2 3">CFHS0054</strain>
    </source>
</reference>
<dbReference type="InterPro" id="IPR029068">
    <property type="entry name" value="Glyas_Bleomycin-R_OHBP_Dase"/>
</dbReference>
<dbReference type="InterPro" id="IPR037523">
    <property type="entry name" value="VOC_core"/>
</dbReference>
<dbReference type="RefSeq" id="WP_120743332.1">
    <property type="nucleotide sequence ID" value="NZ_CP032568.1"/>
</dbReference>
<proteinExistence type="predicted"/>
<dbReference type="PROSITE" id="PS51819">
    <property type="entry name" value="VOC"/>
    <property type="match status" value="1"/>
</dbReference>
<evidence type="ECO:0000313" key="2">
    <source>
        <dbReference type="EMBL" id="AYF78249.1"/>
    </source>
</evidence>
<evidence type="ECO:0000259" key="1">
    <source>
        <dbReference type="PROSITE" id="PS51819"/>
    </source>
</evidence>
<name>A0A386ZNI3_9NOCA</name>
<dbReference type="KEGG" id="nyu:D7D52_35440"/>
<dbReference type="Pfam" id="PF00903">
    <property type="entry name" value="Glyoxalase"/>
    <property type="match status" value="1"/>
</dbReference>
<accession>A0A386ZNI3</accession>
<dbReference type="Proteomes" id="UP000267164">
    <property type="component" value="Chromosome"/>
</dbReference>
<dbReference type="EMBL" id="CP032568">
    <property type="protein sequence ID" value="AYF78249.1"/>
    <property type="molecule type" value="Genomic_DNA"/>
</dbReference>
<keyword evidence="3" id="KW-1185">Reference proteome</keyword>